<dbReference type="OrthoDB" id="7032707at2"/>
<sequence length="312" mass="32330">MTIFQFLVIARWVQFVSVSALFGSALFWLYAGGGAAPGPVRLPGAFAATLRLLRLAALAAALSGLAWLAGIVVNMTSSSPAPEWASLRDFEVWRLFFFETNFGAVSGLRLVLLAAALGVVTLRRPQRGFLAALAAIGAALLVSQAWLGHAAQGDNGLRGDAMIVAYSAHVLAAGAWVGGLAPLLFALAEERGEDPGSGSLKILDRFSTMGFLAVVLIVLAGLANLCFRVGASFGRLLDTPYGETLFAKLALVALMLALAAFNRFVGAARLRRASSQSPSEAARLRTSVGAELALGIAVLGAAAALGVTPPPQ</sequence>
<evidence type="ECO:0000256" key="1">
    <source>
        <dbReference type="ARBA" id="ARBA00004651"/>
    </source>
</evidence>
<feature type="transmembrane region" description="Helical" evidence="6">
    <location>
        <begin position="95"/>
        <end position="122"/>
    </location>
</feature>
<evidence type="ECO:0000256" key="6">
    <source>
        <dbReference type="SAM" id="Phobius"/>
    </source>
</evidence>
<dbReference type="PANTHER" id="PTHR34820">
    <property type="entry name" value="INNER MEMBRANE PROTEIN YEBZ"/>
    <property type="match status" value="1"/>
</dbReference>
<feature type="domain" description="Copper resistance protein D" evidence="7">
    <location>
        <begin position="201"/>
        <end position="305"/>
    </location>
</feature>
<evidence type="ECO:0000256" key="2">
    <source>
        <dbReference type="ARBA" id="ARBA00022475"/>
    </source>
</evidence>
<dbReference type="PANTHER" id="PTHR34820:SF4">
    <property type="entry name" value="INNER MEMBRANE PROTEIN YEBZ"/>
    <property type="match status" value="1"/>
</dbReference>
<feature type="transmembrane region" description="Helical" evidence="6">
    <location>
        <begin position="209"/>
        <end position="233"/>
    </location>
</feature>
<reference evidence="8 9" key="1">
    <citation type="submission" date="2019-03" db="EMBL/GenBank/DDBJ databases">
        <authorList>
            <person name="Kox A.R. M."/>
        </authorList>
    </citation>
    <scope>NUCLEOTIDE SEQUENCE [LARGE SCALE GENOMIC DNA]</scope>
    <source>
        <strain evidence="8">MTUNDRAET4 annotated genome</strain>
    </source>
</reference>
<protein>
    <submittedName>
        <fullName evidence="8">Putative copper resistance protein D</fullName>
    </submittedName>
</protein>
<keyword evidence="5 6" id="KW-0472">Membrane</keyword>
<evidence type="ECO:0000256" key="5">
    <source>
        <dbReference type="ARBA" id="ARBA00023136"/>
    </source>
</evidence>
<dbReference type="KEGG" id="mtun:MTUNDRAET4_2900"/>
<keyword evidence="3 6" id="KW-0812">Transmembrane</keyword>
<dbReference type="Pfam" id="PF05425">
    <property type="entry name" value="CopD"/>
    <property type="match status" value="1"/>
</dbReference>
<dbReference type="RefSeq" id="WP_134490272.1">
    <property type="nucleotide sequence ID" value="NZ_CP139089.1"/>
</dbReference>
<feature type="transmembrane region" description="Helical" evidence="6">
    <location>
        <begin position="245"/>
        <end position="265"/>
    </location>
</feature>
<name>A0A4U8Z344_METTU</name>
<comment type="subcellular location">
    <subcellularLocation>
        <location evidence="1">Cell membrane</location>
        <topology evidence="1">Multi-pass membrane protein</topology>
    </subcellularLocation>
</comment>
<dbReference type="InterPro" id="IPR032694">
    <property type="entry name" value="CopC/D"/>
</dbReference>
<organism evidence="8 9">
    <name type="scientific">Methylocella tundrae</name>
    <dbReference type="NCBI Taxonomy" id="227605"/>
    <lineage>
        <taxon>Bacteria</taxon>
        <taxon>Pseudomonadati</taxon>
        <taxon>Pseudomonadota</taxon>
        <taxon>Alphaproteobacteria</taxon>
        <taxon>Hyphomicrobiales</taxon>
        <taxon>Beijerinckiaceae</taxon>
        <taxon>Methylocella</taxon>
    </lineage>
</organism>
<feature type="transmembrane region" description="Helical" evidence="6">
    <location>
        <begin position="12"/>
        <end position="31"/>
    </location>
</feature>
<feature type="transmembrane region" description="Helical" evidence="6">
    <location>
        <begin position="286"/>
        <end position="307"/>
    </location>
</feature>
<keyword evidence="4 6" id="KW-1133">Transmembrane helix</keyword>
<dbReference type="GO" id="GO:0005886">
    <property type="term" value="C:plasma membrane"/>
    <property type="evidence" value="ECO:0007669"/>
    <property type="project" value="UniProtKB-SubCell"/>
</dbReference>
<dbReference type="AlphaFoldDB" id="A0A4U8Z344"/>
<dbReference type="EMBL" id="LR536450">
    <property type="protein sequence ID" value="VFU09787.1"/>
    <property type="molecule type" value="Genomic_DNA"/>
</dbReference>
<dbReference type="NCBIfam" id="NF033808">
    <property type="entry name" value="copper_CopD"/>
    <property type="match status" value="1"/>
</dbReference>
<evidence type="ECO:0000256" key="4">
    <source>
        <dbReference type="ARBA" id="ARBA00022989"/>
    </source>
</evidence>
<dbReference type="GO" id="GO:0006825">
    <property type="term" value="P:copper ion transport"/>
    <property type="evidence" value="ECO:0007669"/>
    <property type="project" value="InterPro"/>
</dbReference>
<gene>
    <name evidence="8" type="ORF">MTUNDRAET4_2900</name>
</gene>
<accession>A0A4U8Z344</accession>
<evidence type="ECO:0000259" key="7">
    <source>
        <dbReference type="Pfam" id="PF05425"/>
    </source>
</evidence>
<dbReference type="InterPro" id="IPR008457">
    <property type="entry name" value="Cu-R_CopD_dom"/>
</dbReference>
<feature type="transmembrane region" description="Helical" evidence="6">
    <location>
        <begin position="163"/>
        <end position="188"/>
    </location>
</feature>
<evidence type="ECO:0000256" key="3">
    <source>
        <dbReference type="ARBA" id="ARBA00022692"/>
    </source>
</evidence>
<feature type="transmembrane region" description="Helical" evidence="6">
    <location>
        <begin position="52"/>
        <end position="75"/>
    </location>
</feature>
<evidence type="ECO:0000313" key="8">
    <source>
        <dbReference type="EMBL" id="VFU09787.1"/>
    </source>
</evidence>
<keyword evidence="2" id="KW-1003">Cell membrane</keyword>
<dbReference type="Proteomes" id="UP000294360">
    <property type="component" value="Chromosome"/>
</dbReference>
<evidence type="ECO:0000313" key="9">
    <source>
        <dbReference type="Proteomes" id="UP000294360"/>
    </source>
</evidence>
<proteinExistence type="predicted"/>
<dbReference type="InterPro" id="IPR047689">
    <property type="entry name" value="CopD"/>
</dbReference>
<feature type="transmembrane region" description="Helical" evidence="6">
    <location>
        <begin position="129"/>
        <end position="151"/>
    </location>
</feature>